<gene>
    <name evidence="1" type="ORF">MRB53_032735</name>
</gene>
<comment type="caution">
    <text evidence="1">The sequence shown here is derived from an EMBL/GenBank/DDBJ whole genome shotgun (WGS) entry which is preliminary data.</text>
</comment>
<keyword evidence="2" id="KW-1185">Reference proteome</keyword>
<organism evidence="1 2">
    <name type="scientific">Persea americana</name>
    <name type="common">Avocado</name>
    <dbReference type="NCBI Taxonomy" id="3435"/>
    <lineage>
        <taxon>Eukaryota</taxon>
        <taxon>Viridiplantae</taxon>
        <taxon>Streptophyta</taxon>
        <taxon>Embryophyta</taxon>
        <taxon>Tracheophyta</taxon>
        <taxon>Spermatophyta</taxon>
        <taxon>Magnoliopsida</taxon>
        <taxon>Magnoliidae</taxon>
        <taxon>Laurales</taxon>
        <taxon>Lauraceae</taxon>
        <taxon>Persea</taxon>
    </lineage>
</organism>
<protein>
    <submittedName>
        <fullName evidence="1">Uncharacterized protein</fullName>
    </submittedName>
</protein>
<reference evidence="1 2" key="1">
    <citation type="journal article" date="2022" name="Hortic Res">
        <title>A haplotype resolved chromosomal level avocado genome allows analysis of novel avocado genes.</title>
        <authorList>
            <person name="Nath O."/>
            <person name="Fletcher S.J."/>
            <person name="Hayward A."/>
            <person name="Shaw L.M."/>
            <person name="Masouleh A.K."/>
            <person name="Furtado A."/>
            <person name="Henry R.J."/>
            <person name="Mitter N."/>
        </authorList>
    </citation>
    <scope>NUCLEOTIDE SEQUENCE [LARGE SCALE GENOMIC DNA]</scope>
    <source>
        <strain evidence="2">cv. Hass</strain>
    </source>
</reference>
<evidence type="ECO:0000313" key="1">
    <source>
        <dbReference type="EMBL" id="KAJ8624205.1"/>
    </source>
</evidence>
<proteinExistence type="predicted"/>
<sequence length="120" mass="13001">MATTVARGSILKQQLQAQQKDQTICFSSLCTVADPISLAVGGWADSNSLKTASRKRSLSLSVAAASLSSVFVSISLRFRKTKHVLLPISDKQTQGQEKEQQQQQHKRFSGAPSISEKEGP</sequence>
<evidence type="ECO:0000313" key="2">
    <source>
        <dbReference type="Proteomes" id="UP001234297"/>
    </source>
</evidence>
<accession>A0ACC2KT35</accession>
<dbReference type="Proteomes" id="UP001234297">
    <property type="component" value="Chromosome 11"/>
</dbReference>
<dbReference type="EMBL" id="CM056819">
    <property type="protein sequence ID" value="KAJ8624205.1"/>
    <property type="molecule type" value="Genomic_DNA"/>
</dbReference>
<name>A0ACC2KT35_PERAE</name>